<keyword evidence="3" id="KW-1185">Reference proteome</keyword>
<dbReference type="OrthoDB" id="9795854at2"/>
<dbReference type="AlphaFoldDB" id="A0A3N1NLE8"/>
<keyword evidence="1" id="KW-1133">Transmembrane helix</keyword>
<dbReference type="Pfam" id="PF04246">
    <property type="entry name" value="RseC_MucC"/>
    <property type="match status" value="1"/>
</dbReference>
<dbReference type="InterPro" id="IPR026268">
    <property type="entry name" value="RseC"/>
</dbReference>
<dbReference type="RefSeq" id="WP_123637727.1">
    <property type="nucleotide sequence ID" value="NZ_JBHYFO010000013.1"/>
</dbReference>
<evidence type="ECO:0000256" key="1">
    <source>
        <dbReference type="SAM" id="Phobius"/>
    </source>
</evidence>
<protein>
    <submittedName>
        <fullName evidence="2">RseC/MucC-like positive regulator of sigma(E)</fullName>
    </submittedName>
</protein>
<accession>A0A3N1NLE8</accession>
<dbReference type="InterPro" id="IPR007359">
    <property type="entry name" value="SigmaE_reg_RseC_MucC"/>
</dbReference>
<comment type="caution">
    <text evidence="2">The sequence shown here is derived from an EMBL/GenBank/DDBJ whole genome shotgun (WGS) entry which is preliminary data.</text>
</comment>
<organism evidence="2 3">
    <name type="scientific">Marinimicrobium koreense</name>
    <dbReference type="NCBI Taxonomy" id="306545"/>
    <lineage>
        <taxon>Bacteria</taxon>
        <taxon>Pseudomonadati</taxon>
        <taxon>Pseudomonadota</taxon>
        <taxon>Gammaproteobacteria</taxon>
        <taxon>Cellvibrionales</taxon>
        <taxon>Cellvibrionaceae</taxon>
        <taxon>Marinimicrobium</taxon>
    </lineage>
</organism>
<dbReference type="Proteomes" id="UP000273643">
    <property type="component" value="Unassembled WGS sequence"/>
</dbReference>
<proteinExistence type="predicted"/>
<reference evidence="2 3" key="1">
    <citation type="submission" date="2018-11" db="EMBL/GenBank/DDBJ databases">
        <title>Genomic Encyclopedia of Type Strains, Phase IV (KMG-IV): sequencing the most valuable type-strain genomes for metagenomic binning, comparative biology and taxonomic classification.</title>
        <authorList>
            <person name="Goeker M."/>
        </authorList>
    </citation>
    <scope>NUCLEOTIDE SEQUENCE [LARGE SCALE GENOMIC DNA]</scope>
    <source>
        <strain evidence="2 3">DSM 16974</strain>
    </source>
</reference>
<dbReference type="EMBL" id="RJUK01000001">
    <property type="protein sequence ID" value="ROQ20604.1"/>
    <property type="molecule type" value="Genomic_DNA"/>
</dbReference>
<dbReference type="PANTHER" id="PTHR35867:SF1">
    <property type="entry name" value="PROTEIN RSEC"/>
    <property type="match status" value="1"/>
</dbReference>
<feature type="transmembrane region" description="Helical" evidence="1">
    <location>
        <begin position="108"/>
        <end position="126"/>
    </location>
</feature>
<keyword evidence="1" id="KW-0472">Membrane</keyword>
<sequence length="153" mass="16554">MISETGRIVAIETDGLWVETIQRSTCGSCAAEKGCGQSLMARLMGHTSYLWVLLEGRDPADYRIDQEIQIGVPESVVVNGSLFVYLTPLFGMLAGAGVAQQLWASDGLSAIGALVGLLAGGALVRWRAHQTRYDRRLQPVLLDDRQPVTLIPS</sequence>
<keyword evidence="1" id="KW-0812">Transmembrane</keyword>
<name>A0A3N1NLE8_9GAMM</name>
<feature type="transmembrane region" description="Helical" evidence="1">
    <location>
        <begin position="82"/>
        <end position="102"/>
    </location>
</feature>
<gene>
    <name evidence="2" type="ORF">EDC38_1211</name>
</gene>
<evidence type="ECO:0000313" key="3">
    <source>
        <dbReference type="Proteomes" id="UP000273643"/>
    </source>
</evidence>
<dbReference type="PIRSF" id="PIRSF004923">
    <property type="entry name" value="RseC"/>
    <property type="match status" value="1"/>
</dbReference>
<evidence type="ECO:0000313" key="2">
    <source>
        <dbReference type="EMBL" id="ROQ20604.1"/>
    </source>
</evidence>
<dbReference type="PANTHER" id="PTHR35867">
    <property type="entry name" value="PROTEIN RSEC"/>
    <property type="match status" value="1"/>
</dbReference>